<feature type="compositionally biased region" description="Basic and acidic residues" evidence="1">
    <location>
        <begin position="185"/>
        <end position="239"/>
    </location>
</feature>
<accession>A0A2A4J2Y5</accession>
<feature type="region of interest" description="Disordered" evidence="1">
    <location>
        <begin position="184"/>
        <end position="265"/>
    </location>
</feature>
<name>A0A2A4J2Y5_HELVI</name>
<reference evidence="3" key="1">
    <citation type="submission" date="2017-09" db="EMBL/GenBank/DDBJ databases">
        <title>Contemporary evolution of a Lepidopteran species, Heliothis virescens, in response to modern agricultural practices.</title>
        <authorList>
            <person name="Fritz M.L."/>
            <person name="Deyonke A.M."/>
            <person name="Papanicolaou A."/>
            <person name="Micinski S."/>
            <person name="Westbrook J."/>
            <person name="Gould F."/>
        </authorList>
    </citation>
    <scope>NUCLEOTIDE SEQUENCE [LARGE SCALE GENOMIC DNA]</scope>
    <source>
        <strain evidence="3">HvINT-</strain>
        <tissue evidence="3">Whole body</tissue>
    </source>
</reference>
<evidence type="ECO:0000256" key="2">
    <source>
        <dbReference type="SAM" id="Phobius"/>
    </source>
</evidence>
<feature type="transmembrane region" description="Helical" evidence="2">
    <location>
        <begin position="322"/>
        <end position="345"/>
    </location>
</feature>
<evidence type="ECO:0000256" key="1">
    <source>
        <dbReference type="SAM" id="MobiDB-lite"/>
    </source>
</evidence>
<keyword evidence="2" id="KW-1133">Transmembrane helix</keyword>
<proteinExistence type="predicted"/>
<keyword evidence="2" id="KW-0472">Membrane</keyword>
<keyword evidence="2" id="KW-0812">Transmembrane</keyword>
<comment type="caution">
    <text evidence="3">The sequence shown here is derived from an EMBL/GenBank/DDBJ whole genome shotgun (WGS) entry which is preliminary data.</text>
</comment>
<protein>
    <submittedName>
        <fullName evidence="3">Uncharacterized protein</fullName>
    </submittedName>
</protein>
<dbReference type="AlphaFoldDB" id="A0A2A4J2Y5"/>
<gene>
    <name evidence="3" type="ORF">B5V51_7698</name>
</gene>
<organism evidence="3">
    <name type="scientific">Heliothis virescens</name>
    <name type="common">Tobacco budworm moth</name>
    <dbReference type="NCBI Taxonomy" id="7102"/>
    <lineage>
        <taxon>Eukaryota</taxon>
        <taxon>Metazoa</taxon>
        <taxon>Ecdysozoa</taxon>
        <taxon>Arthropoda</taxon>
        <taxon>Hexapoda</taxon>
        <taxon>Insecta</taxon>
        <taxon>Pterygota</taxon>
        <taxon>Neoptera</taxon>
        <taxon>Endopterygota</taxon>
        <taxon>Lepidoptera</taxon>
        <taxon>Glossata</taxon>
        <taxon>Ditrysia</taxon>
        <taxon>Noctuoidea</taxon>
        <taxon>Noctuidae</taxon>
        <taxon>Heliothinae</taxon>
        <taxon>Heliothis</taxon>
    </lineage>
</organism>
<dbReference type="EMBL" id="NWSH01003377">
    <property type="protein sequence ID" value="PCG66425.1"/>
    <property type="molecule type" value="Genomic_DNA"/>
</dbReference>
<evidence type="ECO:0000313" key="3">
    <source>
        <dbReference type="EMBL" id="PCG66425.1"/>
    </source>
</evidence>
<sequence>MSMELQCPGNQHRNVIHLVDDGYYQYTVDFIVSYTDKPFKFNCQQYATLSKYVYVAWINSEGNRILVFKNSPIQADFSLLKTHNGSILCCVYYVETITGNSVDITRFVKSKTLFVYQENLPGNDFVANTVVTTEKNYCVNEVNLTVSSGSTNSIAITQNNKREISNKEATDAADYLRKLNINKSTDVDSNKKPSDAKPNENGERRINKENNMDFSTRRSDTVIQNDEKTQRDSGKKIQDDPNLDANNKLRNKSDDNVDMGISKSGTANKNSRADFSYTDVQKDVIENTKSKAGETSKVIEDSSNLRNETEKIGTDEEDGHSYLTWIIISISVILLIFIVIVVVVIKRCCNKTPAKRPQLPLPNKERPSPFYLNLLFQKECKREMQAEEDNVYEEILEH</sequence>